<keyword evidence="3" id="KW-0812">Transmembrane</keyword>
<dbReference type="PROSITE" id="PS51125">
    <property type="entry name" value="NHL"/>
    <property type="match status" value="1"/>
</dbReference>
<dbReference type="Proteomes" id="UP001431209">
    <property type="component" value="Unassembled WGS sequence"/>
</dbReference>
<dbReference type="InterPro" id="IPR011042">
    <property type="entry name" value="6-blade_b-propeller_TolB-like"/>
</dbReference>
<evidence type="ECO:0000256" key="3">
    <source>
        <dbReference type="SAM" id="Phobius"/>
    </source>
</evidence>
<feature type="transmembrane region" description="Helical" evidence="3">
    <location>
        <begin position="614"/>
        <end position="632"/>
    </location>
</feature>
<accession>A0AAW2ZQ83</accession>
<dbReference type="Gene3D" id="2.120.10.30">
    <property type="entry name" value="TolB, C-terminal domain"/>
    <property type="match status" value="3"/>
</dbReference>
<proteinExistence type="predicted"/>
<dbReference type="InterPro" id="IPR000033">
    <property type="entry name" value="LDLR_classB_rpt"/>
</dbReference>
<dbReference type="PANTHER" id="PTHR46388">
    <property type="entry name" value="NHL REPEAT-CONTAINING PROTEIN 2"/>
    <property type="match status" value="1"/>
</dbReference>
<dbReference type="AlphaFoldDB" id="A0AAW2ZQ83"/>
<feature type="non-terminal residue" evidence="4">
    <location>
        <position position="1"/>
    </location>
</feature>
<gene>
    <name evidence="4" type="ORF">AKO1_001516</name>
</gene>
<dbReference type="SUPFAM" id="SSF101898">
    <property type="entry name" value="NHL repeat"/>
    <property type="match status" value="1"/>
</dbReference>
<protein>
    <submittedName>
        <fullName evidence="4">NHL repeat-containing protein</fullName>
    </submittedName>
</protein>
<evidence type="ECO:0000313" key="5">
    <source>
        <dbReference type="Proteomes" id="UP001431209"/>
    </source>
</evidence>
<keyword evidence="3" id="KW-0472">Membrane</keyword>
<keyword evidence="3" id="KW-1133">Transmembrane helix</keyword>
<evidence type="ECO:0000313" key="4">
    <source>
        <dbReference type="EMBL" id="KAL0491389.1"/>
    </source>
</evidence>
<evidence type="ECO:0000256" key="2">
    <source>
        <dbReference type="PROSITE-ProRule" id="PRU00504"/>
    </source>
</evidence>
<organism evidence="4 5">
    <name type="scientific">Acrasis kona</name>
    <dbReference type="NCBI Taxonomy" id="1008807"/>
    <lineage>
        <taxon>Eukaryota</taxon>
        <taxon>Discoba</taxon>
        <taxon>Heterolobosea</taxon>
        <taxon>Tetramitia</taxon>
        <taxon>Eutetramitia</taxon>
        <taxon>Acrasidae</taxon>
        <taxon>Acrasis</taxon>
    </lineage>
</organism>
<dbReference type="Pfam" id="PF01436">
    <property type="entry name" value="NHL"/>
    <property type="match status" value="2"/>
</dbReference>
<dbReference type="EMBL" id="JAOPGA020001794">
    <property type="protein sequence ID" value="KAL0491389.1"/>
    <property type="molecule type" value="Genomic_DNA"/>
</dbReference>
<sequence length="633" mass="68599">IVGTGYSRFCCDNEPYTYAALQDPEITAVDSINNLVYIADSGNHRIRVVNRTSGLMSTFAGTGVKGYNGDNITAISASLFYPAGVAVDNINNLVYIADTSNSRIRVVNRTSGMISTFAGTGERGYNGDNIAATSASLSCPAGVAVDNINNLVYIAGSDSHRIRVVNRTSGMMSTFAGTGESGYNGDNIAATSASLSYPAGVAVDNINNLVYIADTSNSRIRVVNRTNGMMSTIAGDGGYGLNGDYIRATSTSLRSPTEVAVDNINDLVYIADSYNNRILVVDRTSGLINTVAGTGERGYNGDNVAATNALLSRPRGVSIDNINNLLYIADKENHLIRSVPLSSKVVAPGITCFNVSSTNPSVCSGNGDCVSYNNCVCKKNSYIGEQCENDVTKSAYFFAFNSDSFNKSFVNDGTGPYTVSDDGMDIAIFESQKDFTFQASFNPLFDLPGSQFFVAFKLSDLLSSVLSFRFGLEPYPYSNGRFFSSKIQFDERAQNMVFESFDQVSSVLKIKSSTNYILYISFDKNMTQVTSHITDQKGTILVNTILFLSDRDFVNELLKSKYRVWFGLFQNEKKAERGVKVKAMYYGVSTGSVNNELANKETQNNGSANNAPNFRMIIGIIIASSIGYLLMFK</sequence>
<dbReference type="Gene3D" id="2.40.10.500">
    <property type="match status" value="1"/>
</dbReference>
<reference evidence="4 5" key="1">
    <citation type="submission" date="2024-03" db="EMBL/GenBank/DDBJ databases">
        <title>The Acrasis kona genome and developmental transcriptomes reveal deep origins of eukaryotic multicellular pathways.</title>
        <authorList>
            <person name="Sheikh S."/>
            <person name="Fu C.-J."/>
            <person name="Brown M.W."/>
            <person name="Baldauf S.L."/>
        </authorList>
    </citation>
    <scope>NUCLEOTIDE SEQUENCE [LARGE SCALE GENOMIC DNA]</scope>
    <source>
        <strain evidence="4 5">ATCC MYA-3509</strain>
    </source>
</reference>
<dbReference type="SMART" id="SM00135">
    <property type="entry name" value="LY"/>
    <property type="match status" value="5"/>
</dbReference>
<name>A0AAW2ZQ83_9EUKA</name>
<feature type="repeat" description="NHL" evidence="2">
    <location>
        <begin position="195"/>
        <end position="226"/>
    </location>
</feature>
<evidence type="ECO:0000256" key="1">
    <source>
        <dbReference type="ARBA" id="ARBA00022737"/>
    </source>
</evidence>
<dbReference type="InterPro" id="IPR001258">
    <property type="entry name" value="NHL_repeat"/>
</dbReference>
<keyword evidence="1" id="KW-0677">Repeat</keyword>
<dbReference type="PANTHER" id="PTHR46388:SF2">
    <property type="entry name" value="NHL REPEAT-CONTAINING PROTEIN 2"/>
    <property type="match status" value="1"/>
</dbReference>
<comment type="caution">
    <text evidence="4">The sequence shown here is derived from an EMBL/GenBank/DDBJ whole genome shotgun (WGS) entry which is preliminary data.</text>
</comment>
<keyword evidence="5" id="KW-1185">Reference proteome</keyword>